<dbReference type="eggNOG" id="COG4319">
    <property type="taxonomic scope" value="Bacteria"/>
</dbReference>
<dbReference type="AlphaFoldDB" id="A0A0A1DNI6"/>
<dbReference type="Gene3D" id="3.10.450.50">
    <property type="match status" value="1"/>
</dbReference>
<dbReference type="Proteomes" id="UP000030300">
    <property type="component" value="Chromosome"/>
</dbReference>
<dbReference type="InterPro" id="IPR037401">
    <property type="entry name" value="SnoaL-like"/>
</dbReference>
<accession>A0A0A1DNI6</accession>
<gene>
    <name evidence="1" type="ORF">KR76_18070</name>
</gene>
<dbReference type="Pfam" id="PF13577">
    <property type="entry name" value="SnoaL_4"/>
    <property type="match status" value="1"/>
</dbReference>
<name>A0A0A1DNI6_NOCSI</name>
<protein>
    <submittedName>
        <fullName evidence="1">Uncharacterized protein</fullName>
    </submittedName>
</protein>
<dbReference type="OrthoDB" id="8225471at2"/>
<dbReference type="SUPFAM" id="SSF54427">
    <property type="entry name" value="NTF2-like"/>
    <property type="match status" value="1"/>
</dbReference>
<organism evidence="1 2">
    <name type="scientific">Nocardioides simplex</name>
    <name type="common">Arthrobacter simplex</name>
    <dbReference type="NCBI Taxonomy" id="2045"/>
    <lineage>
        <taxon>Bacteria</taxon>
        <taxon>Bacillati</taxon>
        <taxon>Actinomycetota</taxon>
        <taxon>Actinomycetes</taxon>
        <taxon>Propionibacteriales</taxon>
        <taxon>Nocardioidaceae</taxon>
        <taxon>Pimelobacter</taxon>
    </lineage>
</organism>
<dbReference type="HOGENOM" id="CLU_128158_0_0_11"/>
<dbReference type="GeneID" id="96610720"/>
<dbReference type="CDD" id="cd00531">
    <property type="entry name" value="NTF2_like"/>
    <property type="match status" value="1"/>
</dbReference>
<sequence length="155" mass="17089">MTTVEERLQRLEDIQEITQLIASYGPLVDAGEAERVAAMWTEDGVYDVDEIYMGDRAAIDAMVRGDRHQGLIQNGCCHFLGPAHVTVDGDRAVAVCPSVLLVRHEGRNFPARIGANHFDLVRTPEGWRFAHRTIRQLDGDAAARGLFARAGSFTA</sequence>
<dbReference type="EMBL" id="CP009896">
    <property type="protein sequence ID" value="AIY18202.1"/>
    <property type="molecule type" value="Genomic_DNA"/>
</dbReference>
<dbReference type="KEGG" id="psim:KR76_18070"/>
<dbReference type="RefSeq" id="WP_038680210.1">
    <property type="nucleotide sequence ID" value="NZ_BJMC01000018.1"/>
</dbReference>
<dbReference type="STRING" id="2045.KR76_18070"/>
<dbReference type="InterPro" id="IPR032710">
    <property type="entry name" value="NTF2-like_dom_sf"/>
</dbReference>
<evidence type="ECO:0000313" key="1">
    <source>
        <dbReference type="EMBL" id="AIY18202.1"/>
    </source>
</evidence>
<keyword evidence="2" id="KW-1185">Reference proteome</keyword>
<reference evidence="1 2" key="1">
    <citation type="journal article" date="2015" name="Genome Announc.">
        <title>Complete Genome Sequence of Steroid-Transforming Nocardioides simplex VKM Ac-2033D.</title>
        <authorList>
            <person name="Shtratnikova V.Y."/>
            <person name="Schelkunov M.I."/>
            <person name="Pekov Y.A."/>
            <person name="Fokina V.V."/>
            <person name="Logacheva M.D."/>
            <person name="Sokolov S.L."/>
            <person name="Bragin E.Y."/>
            <person name="Ashapkin V.V."/>
            <person name="Donova M.V."/>
        </authorList>
    </citation>
    <scope>NUCLEOTIDE SEQUENCE [LARGE SCALE GENOMIC DNA]</scope>
    <source>
        <strain evidence="1 2">VKM Ac-2033D</strain>
    </source>
</reference>
<evidence type="ECO:0000313" key="2">
    <source>
        <dbReference type="Proteomes" id="UP000030300"/>
    </source>
</evidence>
<proteinExistence type="predicted"/>